<dbReference type="Proteomes" id="UP000476064">
    <property type="component" value="Chromosome"/>
</dbReference>
<reference evidence="1 2" key="1">
    <citation type="submission" date="2020-01" db="EMBL/GenBank/DDBJ databases">
        <title>Paenibacillus sp. nov., isolated from tomato rhizosphere.</title>
        <authorList>
            <person name="Weon H.-Y."/>
            <person name="Lee S.A."/>
        </authorList>
    </citation>
    <scope>NUCLEOTIDE SEQUENCE [LARGE SCALE GENOMIC DNA]</scope>
    <source>
        <strain evidence="1 2">12200R-189</strain>
    </source>
</reference>
<dbReference type="AlphaFoldDB" id="A0A6C0FR01"/>
<accession>A0A6C0FR01</accession>
<evidence type="ECO:0000313" key="1">
    <source>
        <dbReference type="EMBL" id="QHT59307.1"/>
    </source>
</evidence>
<dbReference type="EMBL" id="CP048209">
    <property type="protein sequence ID" value="QHT59307.1"/>
    <property type="molecule type" value="Genomic_DNA"/>
</dbReference>
<sequence length="138" mass="14892">MSFGTLPNRICSGGGIELKKPSLSLAVPLLGLALVLSACSTVKSFEDTIDTVNDHEFLVNCSDEVNRGKHGDADDIGYLCRIEITGNTKLNDADGNPLKFEDFVHGDTIRISFPKGVNISSSHRKFDAAEIVRLAQAE</sequence>
<keyword evidence="2" id="KW-1185">Reference proteome</keyword>
<organism evidence="1 2">
    <name type="scientific">Paenibacillus lycopersici</name>
    <dbReference type="NCBI Taxonomy" id="2704462"/>
    <lineage>
        <taxon>Bacteria</taxon>
        <taxon>Bacillati</taxon>
        <taxon>Bacillota</taxon>
        <taxon>Bacilli</taxon>
        <taxon>Bacillales</taxon>
        <taxon>Paenibacillaceae</taxon>
        <taxon>Paenibacillus</taxon>
    </lineage>
</organism>
<proteinExistence type="predicted"/>
<dbReference type="RefSeq" id="WP_162355374.1">
    <property type="nucleotide sequence ID" value="NZ_CP048209.1"/>
</dbReference>
<gene>
    <name evidence="1" type="ORF">GXP70_04530</name>
</gene>
<protein>
    <submittedName>
        <fullName evidence="1">Uncharacterized protein</fullName>
    </submittedName>
</protein>
<evidence type="ECO:0000313" key="2">
    <source>
        <dbReference type="Proteomes" id="UP000476064"/>
    </source>
</evidence>
<dbReference type="KEGG" id="plyc:GXP70_04530"/>
<name>A0A6C0FR01_9BACL</name>